<evidence type="ECO:0000313" key="2">
    <source>
        <dbReference type="Proteomes" id="UP000592780"/>
    </source>
</evidence>
<sequence>MTDVSWQVTHREWMIRSLPEKRGFHYHARVEVERRPQDYADNRQVFRFTDIGYFDTEASANERGVAWAKAWLDVNF</sequence>
<name>A0A6I1Q657_PARAM</name>
<reference evidence="1 2" key="1">
    <citation type="submission" date="2020-08" db="EMBL/GenBank/DDBJ databases">
        <title>Genomic Encyclopedia of Type Strains, Phase IV (KMG-V): Genome sequencing to study the core and pangenomes of soil and plant-associated prokaryotes.</title>
        <authorList>
            <person name="Whitman W."/>
        </authorList>
    </citation>
    <scope>NUCLEOTIDE SEQUENCE [LARGE SCALE GENOMIC DNA]</scope>
    <source>
        <strain evidence="1 2">JPY158</strain>
    </source>
</reference>
<dbReference type="EMBL" id="JACHDD010000008">
    <property type="protein sequence ID" value="MBB5426923.1"/>
    <property type="molecule type" value="Genomic_DNA"/>
</dbReference>
<dbReference type="AlphaFoldDB" id="A0A6I1Q657"/>
<organism evidence="1 2">
    <name type="scientific">Paraburkholderia atlantica</name>
    <dbReference type="NCBI Taxonomy" id="2654982"/>
    <lineage>
        <taxon>Bacteria</taxon>
        <taxon>Pseudomonadati</taxon>
        <taxon>Pseudomonadota</taxon>
        <taxon>Betaproteobacteria</taxon>
        <taxon>Burkholderiales</taxon>
        <taxon>Burkholderiaceae</taxon>
        <taxon>Paraburkholderia</taxon>
    </lineage>
</organism>
<evidence type="ECO:0000313" key="1">
    <source>
        <dbReference type="EMBL" id="MBB5426923.1"/>
    </source>
</evidence>
<dbReference type="OrthoDB" id="9114812at2"/>
<protein>
    <submittedName>
        <fullName evidence="1">Uncharacterized protein</fullName>
    </submittedName>
</protein>
<accession>A0A6I1Q657</accession>
<proteinExistence type="predicted"/>
<dbReference type="RefSeq" id="WP_018434964.1">
    <property type="nucleotide sequence ID" value="NZ_JACHDD010000008.1"/>
</dbReference>
<dbReference type="Proteomes" id="UP000592780">
    <property type="component" value="Unassembled WGS sequence"/>
</dbReference>
<comment type="caution">
    <text evidence="1">The sequence shown here is derived from an EMBL/GenBank/DDBJ whole genome shotgun (WGS) entry which is preliminary data.</text>
</comment>
<keyword evidence="2" id="KW-1185">Reference proteome</keyword>
<gene>
    <name evidence="1" type="ORF">HDG40_005102</name>
</gene>